<evidence type="ECO:0000256" key="2">
    <source>
        <dbReference type="ARBA" id="ARBA00022553"/>
    </source>
</evidence>
<dbReference type="InterPro" id="IPR036388">
    <property type="entry name" value="WH-like_DNA-bd_sf"/>
</dbReference>
<dbReference type="InterPro" id="IPR011006">
    <property type="entry name" value="CheY-like_superfamily"/>
</dbReference>
<dbReference type="AlphaFoldDB" id="A0A4U8Q2H0"/>
<name>A0A4U8Q2H0_9FIRM</name>
<evidence type="ECO:0000256" key="7">
    <source>
        <dbReference type="ARBA" id="ARBA00024867"/>
    </source>
</evidence>
<evidence type="ECO:0000256" key="6">
    <source>
        <dbReference type="ARBA" id="ARBA00023163"/>
    </source>
</evidence>
<reference evidence="13 14" key="1">
    <citation type="journal article" date="2019" name="Anaerobe">
        <title>Detection of Robinsoniella peoriensis in multiple bone samples of a trauma patient.</title>
        <authorList>
            <person name="Schrottner P."/>
            <person name="Hartwich K."/>
            <person name="Bunk B."/>
            <person name="Schober I."/>
            <person name="Helbig S."/>
            <person name="Rudolph W.W."/>
            <person name="Gunzer F."/>
        </authorList>
    </citation>
    <scope>NUCLEOTIDE SEQUENCE [LARGE SCALE GENOMIC DNA]</scope>
    <source>
        <strain evidence="13 14">DSM 106044</strain>
    </source>
</reference>
<dbReference type="SMART" id="SM00862">
    <property type="entry name" value="Trans_reg_C"/>
    <property type="match status" value="1"/>
</dbReference>
<evidence type="ECO:0000256" key="10">
    <source>
        <dbReference type="SAM" id="Coils"/>
    </source>
</evidence>
<keyword evidence="14" id="KW-1185">Reference proteome</keyword>
<evidence type="ECO:0000256" key="5">
    <source>
        <dbReference type="ARBA" id="ARBA00023125"/>
    </source>
</evidence>
<evidence type="ECO:0000313" key="14">
    <source>
        <dbReference type="Proteomes" id="UP000306509"/>
    </source>
</evidence>
<dbReference type="Proteomes" id="UP000306509">
    <property type="component" value="Unassembled WGS sequence"/>
</dbReference>
<keyword evidence="2 8" id="KW-0597">Phosphoprotein</keyword>
<dbReference type="GO" id="GO:0000156">
    <property type="term" value="F:phosphorelay response regulator activity"/>
    <property type="evidence" value="ECO:0007669"/>
    <property type="project" value="TreeGrafter"/>
</dbReference>
<dbReference type="GO" id="GO:0000976">
    <property type="term" value="F:transcription cis-regulatory region binding"/>
    <property type="evidence" value="ECO:0007669"/>
    <property type="project" value="TreeGrafter"/>
</dbReference>
<evidence type="ECO:0000256" key="9">
    <source>
        <dbReference type="PROSITE-ProRule" id="PRU01091"/>
    </source>
</evidence>
<feature type="DNA-binding region" description="OmpR/PhoB-type" evidence="9">
    <location>
        <begin position="122"/>
        <end position="217"/>
    </location>
</feature>
<dbReference type="Gene3D" id="6.10.250.690">
    <property type="match status" value="1"/>
</dbReference>
<dbReference type="Pfam" id="PF00072">
    <property type="entry name" value="Response_reg"/>
    <property type="match status" value="1"/>
</dbReference>
<keyword evidence="5 9" id="KW-0238">DNA-binding</keyword>
<dbReference type="SUPFAM" id="SSF52172">
    <property type="entry name" value="CheY-like"/>
    <property type="match status" value="1"/>
</dbReference>
<keyword evidence="3" id="KW-0902">Two-component regulatory system</keyword>
<protein>
    <recommendedName>
        <fullName evidence="1">Stage 0 sporulation protein A homolog</fullName>
    </recommendedName>
</protein>
<evidence type="ECO:0000256" key="3">
    <source>
        <dbReference type="ARBA" id="ARBA00023012"/>
    </source>
</evidence>
<dbReference type="PANTHER" id="PTHR48111">
    <property type="entry name" value="REGULATOR OF RPOS"/>
    <property type="match status" value="1"/>
</dbReference>
<dbReference type="PANTHER" id="PTHR48111:SF21">
    <property type="entry name" value="DNA-BINDING DUAL MASTER TRANSCRIPTIONAL REGULATOR RPAA"/>
    <property type="match status" value="1"/>
</dbReference>
<dbReference type="PROSITE" id="PS50110">
    <property type="entry name" value="RESPONSE_REGULATORY"/>
    <property type="match status" value="1"/>
</dbReference>
<evidence type="ECO:0000259" key="12">
    <source>
        <dbReference type="PROSITE" id="PS51755"/>
    </source>
</evidence>
<dbReference type="CDD" id="cd17574">
    <property type="entry name" value="REC_OmpR"/>
    <property type="match status" value="1"/>
</dbReference>
<dbReference type="RefSeq" id="WP_138003660.1">
    <property type="nucleotide sequence ID" value="NZ_QGQD01000083.1"/>
</dbReference>
<proteinExistence type="predicted"/>
<accession>A0A4U8Q2H0</accession>
<evidence type="ECO:0000256" key="1">
    <source>
        <dbReference type="ARBA" id="ARBA00018672"/>
    </source>
</evidence>
<dbReference type="SMART" id="SM00448">
    <property type="entry name" value="REC"/>
    <property type="match status" value="1"/>
</dbReference>
<keyword evidence="6" id="KW-0804">Transcription</keyword>
<dbReference type="EMBL" id="QGQD01000083">
    <property type="protein sequence ID" value="TLC98826.1"/>
    <property type="molecule type" value="Genomic_DNA"/>
</dbReference>
<feature type="modified residue" description="4-aspartylphosphate" evidence="8">
    <location>
        <position position="52"/>
    </location>
</feature>
<dbReference type="STRING" id="180332.GCA_000797495_05885"/>
<dbReference type="CDD" id="cd00383">
    <property type="entry name" value="trans_reg_C"/>
    <property type="match status" value="1"/>
</dbReference>
<dbReference type="InterPro" id="IPR001789">
    <property type="entry name" value="Sig_transdc_resp-reg_receiver"/>
</dbReference>
<dbReference type="PROSITE" id="PS51755">
    <property type="entry name" value="OMPR_PHOB"/>
    <property type="match status" value="1"/>
</dbReference>
<dbReference type="Pfam" id="PF00486">
    <property type="entry name" value="Trans_reg_C"/>
    <property type="match status" value="1"/>
</dbReference>
<feature type="domain" description="Response regulatory" evidence="11">
    <location>
        <begin position="3"/>
        <end position="115"/>
    </location>
</feature>
<comment type="function">
    <text evidence="7">May play the central regulatory role in sporulation. It may be an element of the effector pathway responsible for the activation of sporulation genes in response to nutritional stress. Spo0A may act in concert with spo0H (a sigma factor) to control the expression of some genes that are critical to the sporulation process.</text>
</comment>
<dbReference type="GO" id="GO:0006355">
    <property type="term" value="P:regulation of DNA-templated transcription"/>
    <property type="evidence" value="ECO:0007669"/>
    <property type="project" value="InterPro"/>
</dbReference>
<dbReference type="InterPro" id="IPR039420">
    <property type="entry name" value="WalR-like"/>
</dbReference>
<keyword evidence="10" id="KW-0175">Coiled coil</keyword>
<keyword evidence="4" id="KW-0805">Transcription regulation</keyword>
<organism evidence="13 14">
    <name type="scientific">Robinsoniella peoriensis</name>
    <dbReference type="NCBI Taxonomy" id="180332"/>
    <lineage>
        <taxon>Bacteria</taxon>
        <taxon>Bacillati</taxon>
        <taxon>Bacillota</taxon>
        <taxon>Clostridia</taxon>
        <taxon>Lachnospirales</taxon>
        <taxon>Lachnospiraceae</taxon>
        <taxon>Robinsoniella</taxon>
    </lineage>
</organism>
<dbReference type="Gene3D" id="3.40.50.2300">
    <property type="match status" value="1"/>
</dbReference>
<sequence length="217" mass="25050">MIKILVVEDEEPISNLIRINLVKAGYQCECSFDGLDAADKMAEGNYDLVLLDIMLPKINGYELLEYAKTLNLPVIFITAMGSLDNKVKGLRQGADDYITKPFEIIELLARVESALRRYNKAEKVIRILDIEIDVSSRIVRQKGEQVLLTLKEFELLLLFVRNKNIALYRETIYENVWGSSYLGDSRTVDLHVQRLRKKLNWETYIVAVYKVGYRLEV</sequence>
<comment type="caution">
    <text evidence="13">The sequence shown here is derived from an EMBL/GenBank/DDBJ whole genome shotgun (WGS) entry which is preliminary data.</text>
</comment>
<evidence type="ECO:0000313" key="13">
    <source>
        <dbReference type="EMBL" id="TLC98826.1"/>
    </source>
</evidence>
<gene>
    <name evidence="13" type="primary">walR_4</name>
    <name evidence="13" type="ORF">DSM106044_04361</name>
</gene>
<dbReference type="GO" id="GO:0005829">
    <property type="term" value="C:cytosol"/>
    <property type="evidence" value="ECO:0007669"/>
    <property type="project" value="TreeGrafter"/>
</dbReference>
<feature type="domain" description="OmpR/PhoB-type" evidence="12">
    <location>
        <begin position="122"/>
        <end position="217"/>
    </location>
</feature>
<feature type="coiled-coil region" evidence="10">
    <location>
        <begin position="104"/>
        <end position="131"/>
    </location>
</feature>
<evidence type="ECO:0000259" key="11">
    <source>
        <dbReference type="PROSITE" id="PS50110"/>
    </source>
</evidence>
<dbReference type="Gene3D" id="1.10.10.10">
    <property type="entry name" value="Winged helix-like DNA-binding domain superfamily/Winged helix DNA-binding domain"/>
    <property type="match status" value="1"/>
</dbReference>
<evidence type="ECO:0000256" key="4">
    <source>
        <dbReference type="ARBA" id="ARBA00023015"/>
    </source>
</evidence>
<dbReference type="GO" id="GO:0032993">
    <property type="term" value="C:protein-DNA complex"/>
    <property type="evidence" value="ECO:0007669"/>
    <property type="project" value="TreeGrafter"/>
</dbReference>
<dbReference type="InterPro" id="IPR001867">
    <property type="entry name" value="OmpR/PhoB-type_DNA-bd"/>
</dbReference>
<evidence type="ECO:0000256" key="8">
    <source>
        <dbReference type="PROSITE-ProRule" id="PRU00169"/>
    </source>
</evidence>